<evidence type="ECO:0000313" key="2">
    <source>
        <dbReference type="Proteomes" id="UP000001933"/>
    </source>
</evidence>
<dbReference type="PANTHER" id="PTHR30619:SF1">
    <property type="entry name" value="RECOMBINATION PROTEIN 2"/>
    <property type="match status" value="1"/>
</dbReference>
<dbReference type="STRING" id="56780.SYN_01831"/>
<keyword evidence="1" id="KW-0378">Hydrolase</keyword>
<gene>
    <name evidence="1" type="ORF">SYN_01831</name>
</gene>
<sequence length="291" mass="31969">METGFSILIQVAAMGCKMADLRIGFLDVGHGDFIYATTPLGANLIIDVGTGDVVPSIFLSEISAISELQVSHPHTDHFDDIIAISKKNIASFRCPSLDGFTDDRIGWTKRDKAKIAKLRQMRREIAADNEAVTVGQEFDHTVWFPPNVDINDPNTASALTTLAFKGVKILLGGDLPASGWKDLLNNSKFVGAITGTTIFKVPHHGRSEGCCNELFDVITPMLCVISDKSIEKDNKNTAATKWYSDRTTGCIVAGCKDKRKVVSTRSDGSIFIKINDKGEWWVHPGTRWLRD</sequence>
<dbReference type="SUPFAM" id="SSF56281">
    <property type="entry name" value="Metallo-hydrolase/oxidoreductase"/>
    <property type="match status" value="1"/>
</dbReference>
<name>Q2LTW7_SYNAS</name>
<dbReference type="AlphaFoldDB" id="Q2LTW7"/>
<dbReference type="KEGG" id="sat:SYN_01831"/>
<keyword evidence="2" id="KW-1185">Reference proteome</keyword>
<dbReference type="Proteomes" id="UP000001933">
    <property type="component" value="Chromosome"/>
</dbReference>
<dbReference type="InterPro" id="IPR052159">
    <property type="entry name" value="Competence_DNA_uptake"/>
</dbReference>
<accession>Q2LTW7</accession>
<dbReference type="Gene3D" id="3.60.15.10">
    <property type="entry name" value="Ribonuclease Z/Hydroxyacylglutathione hydrolase-like"/>
    <property type="match status" value="1"/>
</dbReference>
<dbReference type="HOGENOM" id="CLU_069139_0_0_7"/>
<protein>
    <submittedName>
        <fullName evidence="1">Predicted hydrolase</fullName>
    </submittedName>
</protein>
<dbReference type="EMBL" id="CP000252">
    <property type="protein sequence ID" value="ABC77524.1"/>
    <property type="molecule type" value="Genomic_DNA"/>
</dbReference>
<reference evidence="1 2" key="1">
    <citation type="journal article" date="2007" name="Proc. Natl. Acad. Sci. U.S.A.">
        <title>The genome of Syntrophus aciditrophicus: life at the thermodynamic limit of microbial growth.</title>
        <authorList>
            <person name="McInerney M.J."/>
            <person name="Rohlin L."/>
            <person name="Mouttaki H."/>
            <person name="Kim U."/>
            <person name="Krupp R.S."/>
            <person name="Rios-Hernandez L."/>
            <person name="Sieber J."/>
            <person name="Struchtemeyer C.G."/>
            <person name="Bhattacharyya A."/>
            <person name="Campbell J.W."/>
            <person name="Gunsalus R.P."/>
        </authorList>
    </citation>
    <scope>NUCLEOTIDE SEQUENCE [LARGE SCALE GENOMIC DNA]</scope>
    <source>
        <strain evidence="1 2">SB</strain>
    </source>
</reference>
<dbReference type="eggNOG" id="COG2333">
    <property type="taxonomic scope" value="Bacteria"/>
</dbReference>
<dbReference type="InParanoid" id="Q2LTW7"/>
<evidence type="ECO:0000313" key="1">
    <source>
        <dbReference type="EMBL" id="ABC77524.1"/>
    </source>
</evidence>
<dbReference type="GO" id="GO:0016787">
    <property type="term" value="F:hydrolase activity"/>
    <property type="evidence" value="ECO:0007669"/>
    <property type="project" value="UniProtKB-KW"/>
</dbReference>
<proteinExistence type="predicted"/>
<dbReference type="PANTHER" id="PTHR30619">
    <property type="entry name" value="DNA INTERNALIZATION/COMPETENCE PROTEIN COMEC/REC2"/>
    <property type="match status" value="1"/>
</dbReference>
<dbReference type="InterPro" id="IPR036866">
    <property type="entry name" value="RibonucZ/Hydroxyglut_hydro"/>
</dbReference>
<organism evidence="1 2">
    <name type="scientific">Syntrophus aciditrophicus (strain SB)</name>
    <dbReference type="NCBI Taxonomy" id="56780"/>
    <lineage>
        <taxon>Bacteria</taxon>
        <taxon>Pseudomonadati</taxon>
        <taxon>Thermodesulfobacteriota</taxon>
        <taxon>Syntrophia</taxon>
        <taxon>Syntrophales</taxon>
        <taxon>Syntrophaceae</taxon>
        <taxon>Syntrophus</taxon>
    </lineage>
</organism>